<protein>
    <submittedName>
        <fullName evidence="1">Uncharacterized protein</fullName>
    </submittedName>
</protein>
<evidence type="ECO:0000313" key="1">
    <source>
        <dbReference type="EMBL" id="MQX15433.1"/>
    </source>
</evidence>
<name>A0A6N7LC59_SINTE</name>
<reference evidence="1 2" key="1">
    <citation type="journal article" date="2013" name="Genome Biol.">
        <title>Comparative genomics of the core and accessory genomes of 48 Sinorhizobium strains comprising five genospecies.</title>
        <authorList>
            <person name="Sugawara M."/>
            <person name="Epstein B."/>
            <person name="Badgley B.D."/>
            <person name="Unno T."/>
            <person name="Xu L."/>
            <person name="Reese J."/>
            <person name="Gyaneshwar P."/>
            <person name="Denny R."/>
            <person name="Mudge J."/>
            <person name="Bharti A.K."/>
            <person name="Farmer A.D."/>
            <person name="May G.D."/>
            <person name="Woodward J.E."/>
            <person name="Medigue C."/>
            <person name="Vallenet D."/>
            <person name="Lajus A."/>
            <person name="Rouy Z."/>
            <person name="Martinez-Vaz B."/>
            <person name="Tiffin P."/>
            <person name="Young N.D."/>
            <person name="Sadowsky M.J."/>
        </authorList>
    </citation>
    <scope>NUCLEOTIDE SEQUENCE [LARGE SCALE GENOMIC DNA]</scope>
    <source>
        <strain evidence="1 2">USDA4894</strain>
    </source>
</reference>
<dbReference type="AlphaFoldDB" id="A0A6N7LC59"/>
<sequence length="739" mass="78956">MVAVEQALPFPSQLAARIMRGGRVLASPIDEGLLLVIGTGEPMAGTFSAEINDDVATRVTASITGWRLALPSTAATHGFAALLPIKETDRPLATLRFGEEESGKRLIFTPRSVPVSDASAILAELAGDQLGSVLDSLVDGLMQESIGPRRLSAIIVLLQSRKGSDGFVELLGETHDGVIFVKGWGRNIEPGVCRVLVNSGKPVVCDCGIAAFLRPDVPAGGSGFVGLLSTKEPLRVRDIEGLVYRGRGGWRYAPVHEHRQIAGPSETPGHVRSVLLQTRSSPQVLLELRAAANSFEGRETVSTLPVPVRMGVDLAFQANGGALLISGWLLDPEAHVKSVKLCAERTAARIDDRWTRIERSDVTEAFADEPAFRSAFGHGNHSHGFIAFASGLGWDSAAPLHLELTLTDSRRAFIPLTPVRVPPRMAALRQISSIDPEHWGLAEIVDRQIVPFLCASERNSPWIGATVDAGPFEQAGGPPIIIAAEDSEDGDIAPLLGLLALDPETRVAPIVLVMPAERFRRQAGRIKELAQFYRLSLKLMAAEETGDLYDLLEAGVRALSQETVVLLAGTLLPLRGGWYGKLVAAHEAQGGVISPTLAYEDHSVRWAGSWPAGQSEYPASSRYAGYPLSAVTGLKLTQVAAASLECCIMPREAFLAAGGFSGGYLGSQQKGLDLGLRFNRAGIPSYWLPSVQMLGADETSSAATATLAPLVERIDRRIFAARWASASESAGNWLEEVSA</sequence>
<dbReference type="EMBL" id="WITC01000042">
    <property type="protein sequence ID" value="MQX15433.1"/>
    <property type="molecule type" value="Genomic_DNA"/>
</dbReference>
<gene>
    <name evidence="1" type="ORF">GHK62_11815</name>
</gene>
<dbReference type="OrthoDB" id="9783791at2"/>
<accession>A0A6N7LC59</accession>
<evidence type="ECO:0000313" key="2">
    <source>
        <dbReference type="Proteomes" id="UP000439983"/>
    </source>
</evidence>
<proteinExistence type="predicted"/>
<dbReference type="InterPro" id="IPR029044">
    <property type="entry name" value="Nucleotide-diphossugar_trans"/>
</dbReference>
<keyword evidence="2" id="KW-1185">Reference proteome</keyword>
<dbReference type="RefSeq" id="WP_153439280.1">
    <property type="nucleotide sequence ID" value="NZ_JACIGA010000010.1"/>
</dbReference>
<dbReference type="SUPFAM" id="SSF53448">
    <property type="entry name" value="Nucleotide-diphospho-sugar transferases"/>
    <property type="match status" value="1"/>
</dbReference>
<comment type="caution">
    <text evidence="1">The sequence shown here is derived from an EMBL/GenBank/DDBJ whole genome shotgun (WGS) entry which is preliminary data.</text>
</comment>
<organism evidence="1 2">
    <name type="scientific">Sinorhizobium terangae</name>
    <dbReference type="NCBI Taxonomy" id="110322"/>
    <lineage>
        <taxon>Bacteria</taxon>
        <taxon>Pseudomonadati</taxon>
        <taxon>Pseudomonadota</taxon>
        <taxon>Alphaproteobacteria</taxon>
        <taxon>Hyphomicrobiales</taxon>
        <taxon>Rhizobiaceae</taxon>
        <taxon>Sinorhizobium/Ensifer group</taxon>
        <taxon>Sinorhizobium</taxon>
    </lineage>
</organism>
<dbReference type="Proteomes" id="UP000439983">
    <property type="component" value="Unassembled WGS sequence"/>
</dbReference>